<dbReference type="Pfam" id="PF13920">
    <property type="entry name" value="zf-C3HC4_3"/>
    <property type="match status" value="1"/>
</dbReference>
<reference evidence="6" key="2">
    <citation type="submission" date="2025-08" db="UniProtKB">
        <authorList>
            <consortium name="RefSeq"/>
        </authorList>
    </citation>
    <scope>IDENTIFICATION</scope>
    <source>
        <tissue evidence="6">Leaf</tissue>
    </source>
</reference>
<keyword evidence="3" id="KW-0862">Zinc</keyword>
<protein>
    <submittedName>
        <fullName evidence="6">BOI-related E3 ubiquitin-protein ligase 1</fullName>
    </submittedName>
</protein>
<proteinExistence type="predicted"/>
<dbReference type="PANTHER" id="PTHR42647:SF22">
    <property type="entry name" value="BOI-RELATED E3 UBIQUITIN-PROTEIN LIGASE 2-RELATED"/>
    <property type="match status" value="1"/>
</dbReference>
<dbReference type="OMA" id="EMENQEW"/>
<dbReference type="STRING" id="4097.A0A1S3Y501"/>
<keyword evidence="1" id="KW-0479">Metal-binding</keyword>
<dbReference type="OrthoDB" id="1711136at2759"/>
<dbReference type="PANTHER" id="PTHR42647">
    <property type="entry name" value="SBP (S-RIBONUCLEASE BINDING PROTEIN) FAMILY PROTEIN"/>
    <property type="match status" value="1"/>
</dbReference>
<evidence type="ECO:0000256" key="1">
    <source>
        <dbReference type="ARBA" id="ARBA00022723"/>
    </source>
</evidence>
<dbReference type="AlphaFoldDB" id="A0A1S3Y501"/>
<dbReference type="GeneID" id="107772264"/>
<sequence length="320" mass="37696">MLLQNPITLACPKPRNISQSYRHRFCQQTRLQYRETLPLFIEQIKLLFCCGEKLVDMAIQAELYSENLGFPLGVSQDLMDNNACGFNEFSFNPQQQQYYEYPQQHQQLQNLYEKDHQNLKQFVPKQNITSQSLTSQLEKQNIEINRFISLQKERLRLILEEQRKKQMALILRKYESKAQYLLKQKDEEIAKAANRTRELQDFLKRMEIEKQTWQRMAKEKEAMVMSLNITMEQLRESACSSTNNRGTAEDAESCCHVADEDKTEQEYGHQKMMCKSCKSRKSCMIFLPCRHLCSCKYCDTFLHSCPACNMLKKASIEAFI</sequence>
<keyword evidence="4" id="KW-0175">Coiled coil</keyword>
<dbReference type="GO" id="GO:0008270">
    <property type="term" value="F:zinc ion binding"/>
    <property type="evidence" value="ECO:0007669"/>
    <property type="project" value="UniProtKB-KW"/>
</dbReference>
<dbReference type="RefSeq" id="XP_016447246.1">
    <property type="nucleotide sequence ID" value="XM_016591760.1"/>
</dbReference>
<name>A0A1S3Y501_TOBAC</name>
<evidence type="ECO:0000256" key="4">
    <source>
        <dbReference type="SAM" id="Coils"/>
    </source>
</evidence>
<accession>A0A1S3Y501</accession>
<dbReference type="RefSeq" id="XP_016447246.1">
    <property type="nucleotide sequence ID" value="XM_016591760.2"/>
</dbReference>
<dbReference type="PaxDb" id="4097-A0A1S3Y501"/>
<dbReference type="Gene3D" id="1.10.8.10">
    <property type="entry name" value="DNA helicase RuvA subunit, C-terminal domain"/>
    <property type="match status" value="1"/>
</dbReference>
<dbReference type="Proteomes" id="UP000790787">
    <property type="component" value="Chromosome 4"/>
</dbReference>
<dbReference type="FunFam" id="1.10.1170.10:FF:000002">
    <property type="entry name" value="Baculoviral IAP repeat containing 7"/>
    <property type="match status" value="1"/>
</dbReference>
<evidence type="ECO:0000313" key="5">
    <source>
        <dbReference type="Proteomes" id="UP000790787"/>
    </source>
</evidence>
<dbReference type="GO" id="GO:0004842">
    <property type="term" value="F:ubiquitin-protein transferase activity"/>
    <property type="evidence" value="ECO:0000318"/>
    <property type="project" value="GO_Central"/>
</dbReference>
<evidence type="ECO:0000256" key="3">
    <source>
        <dbReference type="ARBA" id="ARBA00022833"/>
    </source>
</evidence>
<keyword evidence="5" id="KW-1185">Reference proteome</keyword>
<reference evidence="5" key="1">
    <citation type="journal article" date="2014" name="Nat. Commun.">
        <title>The tobacco genome sequence and its comparison with those of tomato and potato.</title>
        <authorList>
            <person name="Sierro N."/>
            <person name="Battey J.N."/>
            <person name="Ouadi S."/>
            <person name="Bakaher N."/>
            <person name="Bovet L."/>
            <person name="Willig A."/>
            <person name="Goepfert S."/>
            <person name="Peitsch M.C."/>
            <person name="Ivanov N.V."/>
        </authorList>
    </citation>
    <scope>NUCLEOTIDE SEQUENCE [LARGE SCALE GENOMIC DNA]</scope>
</reference>
<feature type="coiled-coil region" evidence="4">
    <location>
        <begin position="203"/>
        <end position="237"/>
    </location>
</feature>
<dbReference type="Gene3D" id="1.10.533.10">
    <property type="entry name" value="Death Domain, Fas"/>
    <property type="match status" value="1"/>
</dbReference>
<dbReference type="Gene3D" id="1.10.1170.10">
    <property type="entry name" value="Inhibitor Of Apoptosis Protein (2mihbC-IAP-1), Chain A"/>
    <property type="match status" value="1"/>
</dbReference>
<organism evidence="5 6">
    <name type="scientific">Nicotiana tabacum</name>
    <name type="common">Common tobacco</name>
    <dbReference type="NCBI Taxonomy" id="4097"/>
    <lineage>
        <taxon>Eukaryota</taxon>
        <taxon>Viridiplantae</taxon>
        <taxon>Streptophyta</taxon>
        <taxon>Embryophyta</taxon>
        <taxon>Tracheophyta</taxon>
        <taxon>Spermatophyta</taxon>
        <taxon>Magnoliopsida</taxon>
        <taxon>eudicotyledons</taxon>
        <taxon>Gunneridae</taxon>
        <taxon>Pentapetalae</taxon>
        <taxon>asterids</taxon>
        <taxon>lamiids</taxon>
        <taxon>Solanales</taxon>
        <taxon>Solanaceae</taxon>
        <taxon>Nicotianoideae</taxon>
        <taxon>Nicotianeae</taxon>
        <taxon>Nicotiana</taxon>
    </lineage>
</organism>
<dbReference type="InterPro" id="IPR011029">
    <property type="entry name" value="DEATH-like_dom_sf"/>
</dbReference>
<gene>
    <name evidence="6" type="primary">LOC107772264</name>
</gene>
<evidence type="ECO:0000313" key="6">
    <source>
        <dbReference type="RefSeq" id="XP_016447246.1"/>
    </source>
</evidence>
<keyword evidence="2" id="KW-0863">Zinc-finger</keyword>
<dbReference type="KEGG" id="nta:107772264"/>
<evidence type="ECO:0000256" key="2">
    <source>
        <dbReference type="ARBA" id="ARBA00022771"/>
    </source>
</evidence>